<dbReference type="PRINTS" id="PR01104">
    <property type="entry name" value="ANPHYLATOXNR"/>
</dbReference>
<dbReference type="GO" id="GO:0045766">
    <property type="term" value="P:positive regulation of angiogenesis"/>
    <property type="evidence" value="ECO:0007669"/>
    <property type="project" value="Ensembl"/>
</dbReference>
<dbReference type="GO" id="GO:0007200">
    <property type="term" value="P:phospholipase C-activating G protein-coupled receptor signaling pathway"/>
    <property type="evidence" value="ECO:0007669"/>
    <property type="project" value="TreeGrafter"/>
</dbReference>
<dbReference type="PROSITE" id="PS00237">
    <property type="entry name" value="G_PROTEIN_RECEP_F1_1"/>
    <property type="match status" value="1"/>
</dbReference>
<dbReference type="SUPFAM" id="SSF81321">
    <property type="entry name" value="Family A G protein-coupled receptor-like"/>
    <property type="match status" value="1"/>
</dbReference>
<proteinExistence type="inferred from homology"/>
<keyword evidence="5 13" id="KW-1133">Transmembrane helix</keyword>
<comment type="similarity">
    <text evidence="11">Belongs to the chemokine-like receptor (CMKLR) family.</text>
</comment>
<evidence type="ECO:0000313" key="16">
    <source>
        <dbReference type="Proteomes" id="UP000594220"/>
    </source>
</evidence>
<dbReference type="GeneTree" id="ENSGT01140000282544"/>
<dbReference type="GO" id="GO:0006935">
    <property type="term" value="P:chemotaxis"/>
    <property type="evidence" value="ECO:0007669"/>
    <property type="project" value="InterPro"/>
</dbReference>
<dbReference type="GO" id="GO:0007193">
    <property type="term" value="P:adenylate cyclase-inhibiting G protein-coupled receptor signaling pathway"/>
    <property type="evidence" value="ECO:0007669"/>
    <property type="project" value="Ensembl"/>
</dbReference>
<dbReference type="InterPro" id="IPR000276">
    <property type="entry name" value="GPCR_Rhodpsn"/>
</dbReference>
<organism evidence="15 16">
    <name type="scientific">Crocodylus porosus</name>
    <name type="common">Saltwater crocodile</name>
    <name type="synonym">Estuarine crocodile</name>
    <dbReference type="NCBI Taxonomy" id="8502"/>
    <lineage>
        <taxon>Eukaryota</taxon>
        <taxon>Metazoa</taxon>
        <taxon>Chordata</taxon>
        <taxon>Craniata</taxon>
        <taxon>Vertebrata</taxon>
        <taxon>Euteleostomi</taxon>
        <taxon>Archelosauria</taxon>
        <taxon>Archosauria</taxon>
        <taxon>Crocodylia</taxon>
        <taxon>Longirostres</taxon>
        <taxon>Crocodylidae</taxon>
        <taxon>Crocodylus</taxon>
    </lineage>
</organism>
<dbReference type="Gene3D" id="1.20.1070.10">
    <property type="entry name" value="Rhodopsin 7-helix transmembrane proteins"/>
    <property type="match status" value="1"/>
</dbReference>
<keyword evidence="8" id="KW-1015">Disulfide bond</keyword>
<evidence type="ECO:0000256" key="6">
    <source>
        <dbReference type="ARBA" id="ARBA00023040"/>
    </source>
</evidence>
<gene>
    <name evidence="15" type="primary">C3AR1</name>
</gene>
<dbReference type="GO" id="GO:0004876">
    <property type="term" value="F:complement component C3a receptor activity"/>
    <property type="evidence" value="ECO:0007669"/>
    <property type="project" value="Ensembl"/>
</dbReference>
<dbReference type="PRINTS" id="PR00237">
    <property type="entry name" value="GPCRRHODOPSN"/>
</dbReference>
<evidence type="ECO:0000256" key="4">
    <source>
        <dbReference type="ARBA" id="ARBA00022692"/>
    </source>
</evidence>
<keyword evidence="3" id="KW-0597">Phosphoprotein</keyword>
<evidence type="ECO:0000256" key="9">
    <source>
        <dbReference type="ARBA" id="ARBA00023170"/>
    </source>
</evidence>
<dbReference type="AlphaFoldDB" id="A0A7M4F2N3"/>
<dbReference type="Pfam" id="PF00001">
    <property type="entry name" value="7tm_1"/>
    <property type="match status" value="1"/>
</dbReference>
<dbReference type="FunFam" id="1.20.1070.10:FF:000034">
    <property type="entry name" value="G-protein coupled receptor 1"/>
    <property type="match status" value="1"/>
</dbReference>
<dbReference type="GO" id="GO:0019722">
    <property type="term" value="P:calcium-mediated signaling"/>
    <property type="evidence" value="ECO:0007669"/>
    <property type="project" value="Ensembl"/>
</dbReference>
<keyword evidence="2" id="KW-1003">Cell membrane</keyword>
<dbReference type="PRINTS" id="PR00426">
    <property type="entry name" value="C5ANPHYLTXNR"/>
</dbReference>
<keyword evidence="6 12" id="KW-0297">G-protein coupled receptor</keyword>
<dbReference type="InterPro" id="IPR002234">
    <property type="entry name" value="Anphylx_rcpt_C3a/C5a1-2"/>
</dbReference>
<dbReference type="GO" id="GO:0004878">
    <property type="term" value="F:complement component C5a receptor activity"/>
    <property type="evidence" value="ECO:0007669"/>
    <property type="project" value="TreeGrafter"/>
</dbReference>
<keyword evidence="7 13" id="KW-0472">Membrane</keyword>
<dbReference type="Proteomes" id="UP000594220">
    <property type="component" value="Unplaced"/>
</dbReference>
<dbReference type="OMA" id="MCGYNFG"/>
<evidence type="ECO:0000256" key="2">
    <source>
        <dbReference type="ARBA" id="ARBA00022475"/>
    </source>
</evidence>
<evidence type="ECO:0000256" key="10">
    <source>
        <dbReference type="ARBA" id="ARBA00023224"/>
    </source>
</evidence>
<dbReference type="PANTHER" id="PTHR24225:SF28">
    <property type="entry name" value="C3A ANAPHYLATOXIN CHEMOTACTIC RECEPTOR"/>
    <property type="match status" value="1"/>
</dbReference>
<dbReference type="PANTHER" id="PTHR24225">
    <property type="entry name" value="CHEMOTACTIC RECEPTOR"/>
    <property type="match status" value="1"/>
</dbReference>
<dbReference type="PROSITE" id="PS50262">
    <property type="entry name" value="G_PROTEIN_RECEP_F1_2"/>
    <property type="match status" value="1"/>
</dbReference>
<keyword evidence="4 12" id="KW-0812">Transmembrane</keyword>
<evidence type="ECO:0000313" key="15">
    <source>
        <dbReference type="Ensembl" id="ENSCPRP00005018161.1"/>
    </source>
</evidence>
<reference evidence="15" key="1">
    <citation type="submission" date="2025-08" db="UniProtKB">
        <authorList>
            <consortium name="Ensembl"/>
        </authorList>
    </citation>
    <scope>IDENTIFICATION</scope>
</reference>
<dbReference type="GO" id="GO:0006954">
    <property type="term" value="P:inflammatory response"/>
    <property type="evidence" value="ECO:0007669"/>
    <property type="project" value="TreeGrafter"/>
</dbReference>
<reference evidence="15" key="2">
    <citation type="submission" date="2025-09" db="UniProtKB">
        <authorList>
            <consortium name="Ensembl"/>
        </authorList>
    </citation>
    <scope>IDENTIFICATION</scope>
</reference>
<feature type="transmembrane region" description="Helical" evidence="13">
    <location>
        <begin position="61"/>
        <end position="86"/>
    </location>
</feature>
<keyword evidence="16" id="KW-1185">Reference proteome</keyword>
<accession>A0A7M4F2N3</accession>
<feature type="transmembrane region" description="Helical" evidence="13">
    <location>
        <begin position="236"/>
        <end position="260"/>
    </location>
</feature>
<dbReference type="GO" id="GO:0005886">
    <property type="term" value="C:plasma membrane"/>
    <property type="evidence" value="ECO:0007669"/>
    <property type="project" value="UniProtKB-SubCell"/>
</dbReference>
<feature type="transmembrane region" description="Helical" evidence="13">
    <location>
        <begin position="98"/>
        <end position="119"/>
    </location>
</feature>
<name>A0A7M4F2N3_CROPO</name>
<evidence type="ECO:0000256" key="3">
    <source>
        <dbReference type="ARBA" id="ARBA00022553"/>
    </source>
</evidence>
<comment type="subcellular location">
    <subcellularLocation>
        <location evidence="1">Cell membrane</location>
        <topology evidence="1">Multi-pass membrane protein</topology>
    </subcellularLocation>
</comment>
<feature type="transmembrane region" description="Helical" evidence="13">
    <location>
        <begin position="280"/>
        <end position="299"/>
    </location>
</feature>
<feature type="transmembrane region" description="Helical" evidence="13">
    <location>
        <begin position="25"/>
        <end position="49"/>
    </location>
</feature>
<keyword evidence="10 12" id="KW-0807">Transducer</keyword>
<keyword evidence="9 12" id="KW-0675">Receptor</keyword>
<protein>
    <submittedName>
        <fullName evidence="15">Complement C3a receptor 1</fullName>
    </submittedName>
</protein>
<evidence type="ECO:0000256" key="11">
    <source>
        <dbReference type="ARBA" id="ARBA00025736"/>
    </source>
</evidence>
<dbReference type="Ensembl" id="ENSCPRT00005021246.1">
    <property type="protein sequence ID" value="ENSCPRP00005018161.1"/>
    <property type="gene ID" value="ENSCPRG00005012661.1"/>
</dbReference>
<dbReference type="GO" id="GO:0007204">
    <property type="term" value="P:positive regulation of cytosolic calcium ion concentration"/>
    <property type="evidence" value="ECO:0007669"/>
    <property type="project" value="TreeGrafter"/>
</dbReference>
<feature type="transmembrane region" description="Helical" evidence="13">
    <location>
        <begin position="139"/>
        <end position="159"/>
    </location>
</feature>
<dbReference type="InterPro" id="IPR017452">
    <property type="entry name" value="GPCR_Rhodpsn_7TM"/>
</dbReference>
<sequence>MPPYLFQISYEHMENVGLYNSPESIVSLAIFILVFILGLPGNGLVIWVAGRKMKRTVNSVWFLNLAMADFLCCLSLPFHIAHLFLHDDWPYGSFLCKVIPSAIIFNMFASVFLLTAISIDRYLLVMKPVWCQNHRTVRFAWVTCAIIWILAFVMCSPLSDLPGGPSDKFNDGMYSLEYTMEDYSDYVPQSSLSVITLTITRTLFGFLLPFGIMAACYGLIAFKMHASQFKKPRGKTLQVIVVVVAALFVCWAPYHIVGILLLTVKPYTTLWKMLPLWDHLSIALAYVNSCINPVVYAFVGRDFREKARLSLKVILERALSEEVTHTTAYSRSTRLSHSGSQHDRFTGHLEGKEGLLNAK</sequence>
<dbReference type="GO" id="GO:0010759">
    <property type="term" value="P:positive regulation of macrophage chemotaxis"/>
    <property type="evidence" value="ECO:0007669"/>
    <property type="project" value="Ensembl"/>
</dbReference>
<dbReference type="GO" id="GO:0010575">
    <property type="term" value="P:positive regulation of vascular endothelial growth factor production"/>
    <property type="evidence" value="ECO:0007669"/>
    <property type="project" value="Ensembl"/>
</dbReference>
<evidence type="ECO:0000256" key="7">
    <source>
        <dbReference type="ARBA" id="ARBA00023136"/>
    </source>
</evidence>
<evidence type="ECO:0000256" key="1">
    <source>
        <dbReference type="ARBA" id="ARBA00004651"/>
    </source>
</evidence>
<dbReference type="InterPro" id="IPR000826">
    <property type="entry name" value="Formyl_rcpt-rel"/>
</dbReference>
<evidence type="ECO:0000256" key="8">
    <source>
        <dbReference type="ARBA" id="ARBA00023157"/>
    </source>
</evidence>
<evidence type="ECO:0000259" key="14">
    <source>
        <dbReference type="PROSITE" id="PS50262"/>
    </source>
</evidence>
<evidence type="ECO:0000256" key="12">
    <source>
        <dbReference type="RuleBase" id="RU000688"/>
    </source>
</evidence>
<feature type="transmembrane region" description="Helical" evidence="13">
    <location>
        <begin position="203"/>
        <end position="224"/>
    </location>
</feature>
<comment type="similarity">
    <text evidence="12">Belongs to the G-protein coupled receptor 1 family.</text>
</comment>
<feature type="domain" description="G-protein coupled receptors family 1 profile" evidence="14">
    <location>
        <begin position="41"/>
        <end position="296"/>
    </location>
</feature>
<dbReference type="GO" id="GO:0090023">
    <property type="term" value="P:positive regulation of neutrophil chemotaxis"/>
    <property type="evidence" value="ECO:0007669"/>
    <property type="project" value="Ensembl"/>
</dbReference>
<dbReference type="GO" id="GO:0004930">
    <property type="term" value="F:G protein-coupled receptor activity"/>
    <property type="evidence" value="ECO:0007669"/>
    <property type="project" value="UniProtKB-KW"/>
</dbReference>
<evidence type="ECO:0000256" key="5">
    <source>
        <dbReference type="ARBA" id="ARBA00022989"/>
    </source>
</evidence>
<evidence type="ECO:0000256" key="13">
    <source>
        <dbReference type="SAM" id="Phobius"/>
    </source>
</evidence>